<dbReference type="Gene3D" id="3.90.70.10">
    <property type="entry name" value="Cysteine proteinases"/>
    <property type="match status" value="1"/>
</dbReference>
<keyword evidence="2" id="KW-1015">Disulfide bond</keyword>
<dbReference type="PANTHER" id="PTHR12411">
    <property type="entry name" value="CYSTEINE PROTEASE FAMILY C1-RELATED"/>
    <property type="match status" value="1"/>
</dbReference>
<dbReference type="Pfam" id="PF00112">
    <property type="entry name" value="Peptidase_C1"/>
    <property type="match status" value="1"/>
</dbReference>
<protein>
    <recommendedName>
        <fullName evidence="3">Peptidase C1A papain C-terminal domain-containing protein</fullName>
    </recommendedName>
</protein>
<accession>A0A9W9ZV87</accession>
<dbReference type="PROSITE" id="PS00639">
    <property type="entry name" value="THIOL_PROTEASE_HIS"/>
    <property type="match status" value="1"/>
</dbReference>
<dbReference type="InterPro" id="IPR025661">
    <property type="entry name" value="Pept_asp_AS"/>
</dbReference>
<dbReference type="GO" id="GO:0006508">
    <property type="term" value="P:proteolysis"/>
    <property type="evidence" value="ECO:0007669"/>
    <property type="project" value="InterPro"/>
</dbReference>
<evidence type="ECO:0000256" key="1">
    <source>
        <dbReference type="ARBA" id="ARBA00008455"/>
    </source>
</evidence>
<dbReference type="AlphaFoldDB" id="A0A9W9ZV87"/>
<dbReference type="InterPro" id="IPR025660">
    <property type="entry name" value="Pept_his_AS"/>
</dbReference>
<dbReference type="EMBL" id="MU825873">
    <property type="protein sequence ID" value="KAJ7387713.1"/>
    <property type="molecule type" value="Genomic_DNA"/>
</dbReference>
<comment type="caution">
    <text evidence="4">The sequence shown here is derived from an EMBL/GenBank/DDBJ whole genome shotgun (WGS) entry which is preliminary data.</text>
</comment>
<dbReference type="OrthoDB" id="5961498at2759"/>
<dbReference type="PROSITE" id="PS00640">
    <property type="entry name" value="THIOL_PROTEASE_ASN"/>
    <property type="match status" value="1"/>
</dbReference>
<dbReference type="InterPro" id="IPR038765">
    <property type="entry name" value="Papain-like_cys_pep_sf"/>
</dbReference>
<sequence>MIPKCGKKTNHAVLTVGYGVHKDSPYWIIKNSWGHLWGDDGYIKIAMNNDRCGLINGPLLAVKKDPSIAEFPLKTLNKVPRQSIKYFSQEELTIIPF</sequence>
<name>A0A9W9ZV87_9CNID</name>
<feature type="domain" description="Peptidase C1A papain C-terminal" evidence="3">
    <location>
        <begin position="4"/>
        <end position="57"/>
    </location>
</feature>
<evidence type="ECO:0000256" key="2">
    <source>
        <dbReference type="ARBA" id="ARBA00023157"/>
    </source>
</evidence>
<evidence type="ECO:0000259" key="3">
    <source>
        <dbReference type="Pfam" id="PF00112"/>
    </source>
</evidence>
<organism evidence="4 5">
    <name type="scientific">Desmophyllum pertusum</name>
    <dbReference type="NCBI Taxonomy" id="174260"/>
    <lineage>
        <taxon>Eukaryota</taxon>
        <taxon>Metazoa</taxon>
        <taxon>Cnidaria</taxon>
        <taxon>Anthozoa</taxon>
        <taxon>Hexacorallia</taxon>
        <taxon>Scleractinia</taxon>
        <taxon>Caryophylliina</taxon>
        <taxon>Caryophylliidae</taxon>
        <taxon>Desmophyllum</taxon>
    </lineage>
</organism>
<reference evidence="4" key="1">
    <citation type="submission" date="2023-01" db="EMBL/GenBank/DDBJ databases">
        <title>Genome assembly of the deep-sea coral Lophelia pertusa.</title>
        <authorList>
            <person name="Herrera S."/>
            <person name="Cordes E."/>
        </authorList>
    </citation>
    <scope>NUCLEOTIDE SEQUENCE</scope>
    <source>
        <strain evidence="4">USNM1676648</strain>
        <tissue evidence="4">Polyp</tissue>
    </source>
</reference>
<dbReference type="SUPFAM" id="SSF54001">
    <property type="entry name" value="Cysteine proteinases"/>
    <property type="match status" value="1"/>
</dbReference>
<dbReference type="InterPro" id="IPR013128">
    <property type="entry name" value="Peptidase_C1A"/>
</dbReference>
<proteinExistence type="inferred from homology"/>
<dbReference type="Proteomes" id="UP001163046">
    <property type="component" value="Unassembled WGS sequence"/>
</dbReference>
<comment type="similarity">
    <text evidence="1">Belongs to the peptidase C1 family.</text>
</comment>
<dbReference type="InterPro" id="IPR000668">
    <property type="entry name" value="Peptidase_C1A_C"/>
</dbReference>
<evidence type="ECO:0000313" key="5">
    <source>
        <dbReference type="Proteomes" id="UP001163046"/>
    </source>
</evidence>
<gene>
    <name evidence="4" type="ORF">OS493_001055</name>
</gene>
<dbReference type="GO" id="GO:0008234">
    <property type="term" value="F:cysteine-type peptidase activity"/>
    <property type="evidence" value="ECO:0007669"/>
    <property type="project" value="InterPro"/>
</dbReference>
<evidence type="ECO:0000313" key="4">
    <source>
        <dbReference type="EMBL" id="KAJ7387713.1"/>
    </source>
</evidence>
<keyword evidence="5" id="KW-1185">Reference proteome</keyword>